<reference evidence="1 2" key="1">
    <citation type="journal article" date="2019" name="Commun. Biol.">
        <title>The bagworm genome reveals a unique fibroin gene that provides high tensile strength.</title>
        <authorList>
            <person name="Kono N."/>
            <person name="Nakamura H."/>
            <person name="Ohtoshi R."/>
            <person name="Tomita M."/>
            <person name="Numata K."/>
            <person name="Arakawa K."/>
        </authorList>
    </citation>
    <scope>NUCLEOTIDE SEQUENCE [LARGE SCALE GENOMIC DNA]</scope>
</reference>
<name>A0A4C1Z1D5_EUMVA</name>
<organism evidence="1 2">
    <name type="scientific">Eumeta variegata</name>
    <name type="common">Bagworm moth</name>
    <name type="synonym">Eumeta japonica</name>
    <dbReference type="NCBI Taxonomy" id="151549"/>
    <lineage>
        <taxon>Eukaryota</taxon>
        <taxon>Metazoa</taxon>
        <taxon>Ecdysozoa</taxon>
        <taxon>Arthropoda</taxon>
        <taxon>Hexapoda</taxon>
        <taxon>Insecta</taxon>
        <taxon>Pterygota</taxon>
        <taxon>Neoptera</taxon>
        <taxon>Endopterygota</taxon>
        <taxon>Lepidoptera</taxon>
        <taxon>Glossata</taxon>
        <taxon>Ditrysia</taxon>
        <taxon>Tineoidea</taxon>
        <taxon>Psychidae</taxon>
        <taxon>Oiketicinae</taxon>
        <taxon>Eumeta</taxon>
    </lineage>
</organism>
<evidence type="ECO:0000313" key="1">
    <source>
        <dbReference type="EMBL" id="GBP80854.1"/>
    </source>
</evidence>
<gene>
    <name evidence="1" type="ORF">EVAR_62384_1</name>
</gene>
<protein>
    <submittedName>
        <fullName evidence="1">Uncharacterized protein</fullName>
    </submittedName>
</protein>
<keyword evidence="2" id="KW-1185">Reference proteome</keyword>
<sequence length="243" mass="27200">MRPGARTVHNGFFPLLALRTGRIQKYAKNLIFTTLDTTCAPLNAGASRVARCSCAGHRKARNFAHCAPTRIFFEEPDSEEEETIDPKDTVQNRVDGVESDCSATYSPHETNTEQSSDEIEITRTKRSYNIVIYLPGIKLVPKSAKTPLKCISLFLNDEMIEKILIHLHEYIQHGIPKKTLVKEIVKKIVLMLSSLHDDDKIDQDIGTEAKPEVITFYNSTKGGVEVVDQKKEDYPLQASLGGL</sequence>
<proteinExistence type="predicted"/>
<comment type="caution">
    <text evidence="1">The sequence shown here is derived from an EMBL/GenBank/DDBJ whole genome shotgun (WGS) entry which is preliminary data.</text>
</comment>
<dbReference type="AlphaFoldDB" id="A0A4C1Z1D5"/>
<dbReference type="EMBL" id="BGZK01001485">
    <property type="protein sequence ID" value="GBP80854.1"/>
    <property type="molecule type" value="Genomic_DNA"/>
</dbReference>
<dbReference type="Proteomes" id="UP000299102">
    <property type="component" value="Unassembled WGS sequence"/>
</dbReference>
<accession>A0A4C1Z1D5</accession>
<evidence type="ECO:0000313" key="2">
    <source>
        <dbReference type="Proteomes" id="UP000299102"/>
    </source>
</evidence>